<evidence type="ECO:0000256" key="5">
    <source>
        <dbReference type="HAMAP-Rule" id="MF_00057"/>
    </source>
</evidence>
<dbReference type="InterPro" id="IPR029044">
    <property type="entry name" value="Nucleotide-diphossugar_trans"/>
</dbReference>
<dbReference type="GO" id="GO:0033468">
    <property type="term" value="P:CMP-keto-3-deoxy-D-manno-octulosonic acid biosynthetic process"/>
    <property type="evidence" value="ECO:0007669"/>
    <property type="project" value="UniProtKB-UniRule"/>
</dbReference>
<reference evidence="6" key="1">
    <citation type="journal article" date="2020" name="mSystems">
        <title>Genome- and Community-Level Interaction Insights into Carbon Utilization and Element Cycling Functions of Hydrothermarchaeota in Hydrothermal Sediment.</title>
        <authorList>
            <person name="Zhou Z."/>
            <person name="Liu Y."/>
            <person name="Xu W."/>
            <person name="Pan J."/>
            <person name="Luo Z.H."/>
            <person name="Li M."/>
        </authorList>
    </citation>
    <scope>NUCLEOTIDE SEQUENCE [LARGE SCALE GENOMIC DNA]</scope>
    <source>
        <strain evidence="6">SpSt-456</strain>
    </source>
</reference>
<dbReference type="NCBIfam" id="NF003950">
    <property type="entry name" value="PRK05450.1-3"/>
    <property type="match status" value="1"/>
</dbReference>
<comment type="subcellular location">
    <subcellularLocation>
        <location evidence="5">Cytoplasm</location>
    </subcellularLocation>
    <subcellularLocation>
        <location evidence="1">Membrane</location>
    </subcellularLocation>
</comment>
<dbReference type="UniPathway" id="UPA00358">
    <property type="reaction ID" value="UER00476"/>
</dbReference>
<dbReference type="GO" id="GO:0008690">
    <property type="term" value="F:3-deoxy-manno-octulosonate cytidylyltransferase activity"/>
    <property type="evidence" value="ECO:0007669"/>
    <property type="project" value="UniProtKB-UniRule"/>
</dbReference>
<dbReference type="SUPFAM" id="SSF53448">
    <property type="entry name" value="Nucleotide-diphospho-sugar transferases"/>
    <property type="match status" value="1"/>
</dbReference>
<comment type="similarity">
    <text evidence="5">Belongs to the KdsB family.</text>
</comment>
<protein>
    <recommendedName>
        <fullName evidence="5">3-deoxy-manno-octulosonate cytidylyltransferase</fullName>
        <ecNumber evidence="5">2.7.7.38</ecNumber>
    </recommendedName>
    <alternativeName>
        <fullName evidence="5">CMP-2-keto-3-deoxyoctulosonic acid synthase</fullName>
        <shortName evidence="5">CKS</shortName>
        <shortName evidence="5">CMP-KDO synthase</shortName>
    </alternativeName>
</protein>
<evidence type="ECO:0000256" key="4">
    <source>
        <dbReference type="ARBA" id="ARBA00022985"/>
    </source>
</evidence>
<sequence>MAVTAIVPARYASTRFPGKPLAPILGKPMIQWVVERLRGCAVLDRIAVASDDERILAVVASLGVDAVPTRSDHPTGTDRLAEAARKLGLGPADWIVNVQGDEPEVDSAMVAALVQAALEDPRVPMATLAYETADAEAYIDPNVVKVVTDRNGRALYFSRAPIPRRRDDADEPLRFLKHLGFYAYRADFLQTFAALPPTPLEVTEKLEQLRALEHGYTIRVALSPKDSHGIDTPEDLERLEARWRAKGFA</sequence>
<comment type="pathway">
    <text evidence="5">Nucleotide-sugar biosynthesis; CMP-3-deoxy-D-manno-octulosonate biosynthesis; CMP-3-deoxy-D-manno-octulosonate from 3-deoxy-D-manno-octulosonate and CTP: step 1/1.</text>
</comment>
<dbReference type="HAMAP" id="MF_00057">
    <property type="entry name" value="KdsB"/>
    <property type="match status" value="1"/>
</dbReference>
<keyword evidence="3 5" id="KW-0548">Nucleotidyltransferase</keyword>
<dbReference type="EMBL" id="DSTK01000027">
    <property type="protein sequence ID" value="HFK97545.1"/>
    <property type="molecule type" value="Genomic_DNA"/>
</dbReference>
<dbReference type="GO" id="GO:0009103">
    <property type="term" value="P:lipopolysaccharide biosynthetic process"/>
    <property type="evidence" value="ECO:0007669"/>
    <property type="project" value="UniProtKB-UniRule"/>
</dbReference>
<evidence type="ECO:0000313" key="6">
    <source>
        <dbReference type="EMBL" id="HFK97545.1"/>
    </source>
</evidence>
<gene>
    <name evidence="5 6" type="primary">kdsB</name>
    <name evidence="6" type="ORF">ENS06_09530</name>
</gene>
<comment type="function">
    <text evidence="5">Activates KDO (a required 8-carbon sugar) for incorporation into bacterial lipopolysaccharide in Gram-negative bacteria.</text>
</comment>
<dbReference type="GO" id="GO:0016020">
    <property type="term" value="C:membrane"/>
    <property type="evidence" value="ECO:0007669"/>
    <property type="project" value="UniProtKB-SubCell"/>
</dbReference>
<name>A0A832A1M2_9BACT</name>
<evidence type="ECO:0000256" key="1">
    <source>
        <dbReference type="ARBA" id="ARBA00004370"/>
    </source>
</evidence>
<dbReference type="Gene3D" id="3.90.550.10">
    <property type="entry name" value="Spore Coat Polysaccharide Biosynthesis Protein SpsA, Chain A"/>
    <property type="match status" value="1"/>
</dbReference>
<dbReference type="NCBIfam" id="NF003952">
    <property type="entry name" value="PRK05450.1-5"/>
    <property type="match status" value="1"/>
</dbReference>
<dbReference type="EC" id="2.7.7.38" evidence="5"/>
<dbReference type="Pfam" id="PF02348">
    <property type="entry name" value="CTP_transf_3"/>
    <property type="match status" value="1"/>
</dbReference>
<dbReference type="NCBIfam" id="NF009905">
    <property type="entry name" value="PRK13368.1"/>
    <property type="match status" value="1"/>
</dbReference>
<dbReference type="FunFam" id="3.90.550.10:FF:000011">
    <property type="entry name" value="3-deoxy-manno-octulosonate cytidylyltransferase"/>
    <property type="match status" value="1"/>
</dbReference>
<dbReference type="GO" id="GO:0005829">
    <property type="term" value="C:cytosol"/>
    <property type="evidence" value="ECO:0007669"/>
    <property type="project" value="TreeGrafter"/>
</dbReference>
<comment type="caution">
    <text evidence="6">The sequence shown here is derived from an EMBL/GenBank/DDBJ whole genome shotgun (WGS) entry which is preliminary data.</text>
</comment>
<proteinExistence type="inferred from homology"/>
<keyword evidence="5" id="KW-0963">Cytoplasm</keyword>
<dbReference type="InterPro" id="IPR004528">
    <property type="entry name" value="KdsB"/>
</dbReference>
<dbReference type="InterPro" id="IPR003329">
    <property type="entry name" value="Cytidylyl_trans"/>
</dbReference>
<comment type="catalytic activity">
    <reaction evidence="5">
        <text>3-deoxy-alpha-D-manno-oct-2-ulosonate + CTP = CMP-3-deoxy-beta-D-manno-octulosonate + diphosphate</text>
        <dbReference type="Rhea" id="RHEA:23448"/>
        <dbReference type="ChEBI" id="CHEBI:33019"/>
        <dbReference type="ChEBI" id="CHEBI:37563"/>
        <dbReference type="ChEBI" id="CHEBI:85986"/>
        <dbReference type="ChEBI" id="CHEBI:85987"/>
        <dbReference type="EC" id="2.7.7.38"/>
    </reaction>
</comment>
<evidence type="ECO:0000256" key="2">
    <source>
        <dbReference type="ARBA" id="ARBA00022679"/>
    </source>
</evidence>
<dbReference type="NCBIfam" id="TIGR00466">
    <property type="entry name" value="kdsB"/>
    <property type="match status" value="1"/>
</dbReference>
<dbReference type="CDD" id="cd02517">
    <property type="entry name" value="CMP-KDO-Synthetase"/>
    <property type="match status" value="1"/>
</dbReference>
<keyword evidence="4 5" id="KW-0448">Lipopolysaccharide biosynthesis</keyword>
<dbReference type="AlphaFoldDB" id="A0A832A1M2"/>
<dbReference type="PANTHER" id="PTHR42866:SF2">
    <property type="entry name" value="3-DEOXY-MANNO-OCTULOSONATE CYTIDYLYLTRANSFERASE, MITOCHONDRIAL"/>
    <property type="match status" value="1"/>
</dbReference>
<organism evidence="6">
    <name type="scientific">Desulfacinum infernum</name>
    <dbReference type="NCBI Taxonomy" id="35837"/>
    <lineage>
        <taxon>Bacteria</taxon>
        <taxon>Pseudomonadati</taxon>
        <taxon>Thermodesulfobacteriota</taxon>
        <taxon>Syntrophobacteria</taxon>
        <taxon>Syntrophobacterales</taxon>
        <taxon>Syntrophobacteraceae</taxon>
        <taxon>Desulfacinum</taxon>
    </lineage>
</organism>
<dbReference type="PANTHER" id="PTHR42866">
    <property type="entry name" value="3-DEOXY-MANNO-OCTULOSONATE CYTIDYLYLTRANSFERASE"/>
    <property type="match status" value="1"/>
</dbReference>
<accession>A0A832A1M2</accession>
<keyword evidence="2 5" id="KW-0808">Transferase</keyword>
<evidence type="ECO:0000256" key="3">
    <source>
        <dbReference type="ARBA" id="ARBA00022695"/>
    </source>
</evidence>